<dbReference type="Proteomes" id="UP000318405">
    <property type="component" value="Unassembled WGS sequence"/>
</dbReference>
<evidence type="ECO:0000256" key="1">
    <source>
        <dbReference type="SAM" id="Coils"/>
    </source>
</evidence>
<feature type="compositionally biased region" description="Basic and acidic residues" evidence="2">
    <location>
        <begin position="244"/>
        <end position="263"/>
    </location>
</feature>
<evidence type="ECO:0000256" key="2">
    <source>
        <dbReference type="SAM" id="MobiDB-lite"/>
    </source>
</evidence>
<organism evidence="3 4">
    <name type="scientific">Verticiella sediminum</name>
    <dbReference type="NCBI Taxonomy" id="1247510"/>
    <lineage>
        <taxon>Bacteria</taxon>
        <taxon>Pseudomonadati</taxon>
        <taxon>Pseudomonadota</taxon>
        <taxon>Betaproteobacteria</taxon>
        <taxon>Burkholderiales</taxon>
        <taxon>Alcaligenaceae</taxon>
        <taxon>Verticiella</taxon>
    </lineage>
</organism>
<dbReference type="NCBIfam" id="NF010452">
    <property type="entry name" value="PRK13879.1"/>
    <property type="match status" value="1"/>
</dbReference>
<dbReference type="SUPFAM" id="SSF101082">
    <property type="entry name" value="Typo IV secretion system protein TraC"/>
    <property type="match status" value="1"/>
</dbReference>
<sequence length="277" mass="30178">MHAKTYSPLSNRRELLTTRSQNLAAKIALTVVAALGIVSMPAHAGIPVIDGTNLSQTTVTAIQQVAQVQKQIEQYSTQLQQYENMLQNTAAPAAYIWDQAQSTINGLMQSIDTLNNLTNQAGSLDAYLGKFQDVSYYKSSPCFTSAGCSDTERTALEKTRALASQSQKAANDALFKGIKDQQDNLKSDARQLERLQSQAQGAKGQMEAIGYANQIASQQSNQLQQIRGLLLAQQNAIGAQLQARTDREAQQEAAHKASTESRIGKTPNPKNWLQVKP</sequence>
<dbReference type="NCBIfam" id="TIGR02780">
    <property type="entry name" value="TrbJ_Ti"/>
    <property type="match status" value="1"/>
</dbReference>
<reference evidence="3 4" key="1">
    <citation type="submission" date="2019-07" db="EMBL/GenBank/DDBJ databases">
        <title>Qingshengfaniella alkalisoli gen. nov., sp. nov., isolated from saline soil.</title>
        <authorList>
            <person name="Xu L."/>
            <person name="Huang X.-X."/>
            <person name="Sun J.-Q."/>
        </authorList>
    </citation>
    <scope>NUCLEOTIDE SEQUENCE [LARGE SCALE GENOMIC DNA]</scope>
    <source>
        <strain evidence="3 4">DSM 27279</strain>
    </source>
</reference>
<keyword evidence="4" id="KW-1185">Reference proteome</keyword>
<dbReference type="InterPro" id="IPR014158">
    <property type="entry name" value="T4SS_VirB5"/>
</dbReference>
<name>A0A556AD37_9BURK</name>
<comment type="caution">
    <text evidence="3">The sequence shown here is derived from an EMBL/GenBank/DDBJ whole genome shotgun (WGS) entry which is preliminary data.</text>
</comment>
<proteinExistence type="predicted"/>
<evidence type="ECO:0000313" key="4">
    <source>
        <dbReference type="Proteomes" id="UP000318405"/>
    </source>
</evidence>
<dbReference type="OrthoDB" id="7469703at2"/>
<dbReference type="EMBL" id="VLTJ01000039">
    <property type="protein sequence ID" value="TSH90806.1"/>
    <property type="molecule type" value="Genomic_DNA"/>
</dbReference>
<accession>A0A556AD37</accession>
<dbReference type="AlphaFoldDB" id="A0A556AD37"/>
<dbReference type="Pfam" id="PF07996">
    <property type="entry name" value="T4SS"/>
    <property type="match status" value="1"/>
</dbReference>
<dbReference type="InterPro" id="IPR014147">
    <property type="entry name" value="T4SS_TrbJ"/>
</dbReference>
<feature type="region of interest" description="Disordered" evidence="2">
    <location>
        <begin position="242"/>
        <end position="277"/>
    </location>
</feature>
<evidence type="ECO:0000313" key="3">
    <source>
        <dbReference type="EMBL" id="TSH90806.1"/>
    </source>
</evidence>
<protein>
    <submittedName>
        <fullName evidence="3">P-type conjugative transfer protein TrbJ</fullName>
    </submittedName>
</protein>
<feature type="coiled-coil region" evidence="1">
    <location>
        <begin position="175"/>
        <end position="205"/>
    </location>
</feature>
<gene>
    <name evidence="3" type="primary">trbJ</name>
    <name evidence="3" type="ORF">FOZ76_23050</name>
</gene>
<keyword evidence="1" id="KW-0175">Coiled coil</keyword>